<name>A0A2H4P724_9CAUD</name>
<protein>
    <submittedName>
        <fullName evidence="1">Uncharacterized protein</fullName>
    </submittedName>
</protein>
<accession>A0A2H4P724</accession>
<sequence length="96" mass="10623">MIKPFAKLFQFDDIGQVLVKLDEAEDPDTSGPEIVISFKPENLGVCAVKLSKFGPDGDEAWDKADKAFETIDEAFAYKTAKKVIDEFNDMFAGDKA</sequence>
<dbReference type="Proteomes" id="UP000241592">
    <property type="component" value="Segment"/>
</dbReference>
<organism evidence="1 2">
    <name type="scientific">Pseudomonas phage nickie</name>
    <dbReference type="NCBI Taxonomy" id="2048977"/>
    <lineage>
        <taxon>Viruses</taxon>
        <taxon>Duplodnaviria</taxon>
        <taxon>Heunggongvirae</taxon>
        <taxon>Uroviricota</taxon>
        <taxon>Caudoviricetes</taxon>
        <taxon>Nickievirus</taxon>
        <taxon>Nickievirus nickie</taxon>
    </lineage>
</organism>
<keyword evidence="2" id="KW-1185">Reference proteome</keyword>
<gene>
    <name evidence="1" type="ORF">CNR34_00051</name>
</gene>
<proteinExistence type="predicted"/>
<reference evidence="1 2" key="1">
    <citation type="submission" date="2017-09" db="EMBL/GenBank/DDBJ databases">
        <authorList>
            <person name="Ehlers B."/>
            <person name="Leendertz F.H."/>
        </authorList>
    </citation>
    <scope>NUCLEOTIDE SEQUENCE [LARGE SCALE GENOMIC DNA]</scope>
</reference>
<dbReference type="OrthoDB" id="19292at10239"/>
<dbReference type="EMBL" id="MG018927">
    <property type="protein sequence ID" value="ATW57984.1"/>
    <property type="molecule type" value="Genomic_DNA"/>
</dbReference>
<evidence type="ECO:0000313" key="1">
    <source>
        <dbReference type="EMBL" id="ATW57984.1"/>
    </source>
</evidence>
<evidence type="ECO:0000313" key="2">
    <source>
        <dbReference type="Proteomes" id="UP000241592"/>
    </source>
</evidence>